<protein>
    <submittedName>
        <fullName evidence="3">UDP-glucuronate:glycolipid 2-beta-glucuronosyltransferase</fullName>
    </submittedName>
</protein>
<dbReference type="InterPro" id="IPR054299">
    <property type="entry name" value="GumK_N"/>
</dbReference>
<dbReference type="Gene3D" id="3.40.50.2000">
    <property type="entry name" value="Glycogen Phosphorylase B"/>
    <property type="match status" value="1"/>
</dbReference>
<dbReference type="Proteomes" id="UP000601597">
    <property type="component" value="Unassembled WGS sequence"/>
</dbReference>
<dbReference type="RefSeq" id="WP_227712383.1">
    <property type="nucleotide sequence ID" value="NZ_BMXV01000003.1"/>
</dbReference>
<evidence type="ECO:0000259" key="2">
    <source>
        <dbReference type="Pfam" id="PF22059"/>
    </source>
</evidence>
<comment type="caution">
    <text evidence="3">The sequence shown here is derived from an EMBL/GenBank/DDBJ whole genome shotgun (WGS) entry which is preliminary data.</text>
</comment>
<evidence type="ECO:0000256" key="1">
    <source>
        <dbReference type="SAM" id="MobiDB-lite"/>
    </source>
</evidence>
<evidence type="ECO:0000313" key="4">
    <source>
        <dbReference type="Proteomes" id="UP000601597"/>
    </source>
</evidence>
<accession>A0ABQ3B0X9</accession>
<feature type="domain" description="Glucuronosyltransferase GumK N-terminal" evidence="2">
    <location>
        <begin position="35"/>
        <end position="201"/>
    </location>
</feature>
<gene>
    <name evidence="3" type="primary">gumK</name>
    <name evidence="3" type="ORF">GCM10007071_16310</name>
</gene>
<organism evidence="3 4">
    <name type="scientific">Marinobacter zhanjiangensis</name>
    <dbReference type="NCBI Taxonomy" id="578215"/>
    <lineage>
        <taxon>Bacteria</taxon>
        <taxon>Pseudomonadati</taxon>
        <taxon>Pseudomonadota</taxon>
        <taxon>Gammaproteobacteria</taxon>
        <taxon>Pseudomonadales</taxon>
        <taxon>Marinobacteraceae</taxon>
        <taxon>Marinobacter</taxon>
    </lineage>
</organism>
<keyword evidence="4" id="KW-1185">Reference proteome</keyword>
<dbReference type="Pfam" id="PF22059">
    <property type="entry name" value="GumK_N"/>
    <property type="match status" value="1"/>
</dbReference>
<feature type="region of interest" description="Disordered" evidence="1">
    <location>
        <begin position="1"/>
        <end position="23"/>
    </location>
</feature>
<name>A0ABQ3B0X9_9GAMM</name>
<dbReference type="SUPFAM" id="SSF53756">
    <property type="entry name" value="UDP-Glycosyltransferase/glycogen phosphorylase"/>
    <property type="match status" value="1"/>
</dbReference>
<dbReference type="EMBL" id="BMXV01000003">
    <property type="protein sequence ID" value="GGY70106.1"/>
    <property type="molecule type" value="Genomic_DNA"/>
</dbReference>
<evidence type="ECO:0000313" key="3">
    <source>
        <dbReference type="EMBL" id="GGY70106.1"/>
    </source>
</evidence>
<proteinExistence type="predicted"/>
<dbReference type="Gene3D" id="3.40.50.11010">
    <property type="match status" value="1"/>
</dbReference>
<sequence length="399" mass="44643">MESAIHKPVARAGSNGTPSGPARARHIGAGLRYLVLSAHDYRSPRKANIHFIARELAKRGETRFFSLRYSLLSRHKRDPRLSLDDHANRVEKRDGVECYLWKTPIHPFNTRRPDLRKLEDLMFRGYVALASRVLKRWLSEADVVVFESGVSPVFFELAKRLNPRVRTVYIASDDLDTIEVADFVKEAFRKAATRMDTIRVPSRTLVDTIPSQGNIALVPHGIDHTLASNGAPSPYRDALNAVSVGSMLFDSTFFAEASHRFPNVHFHIIGCGQPHHPSYGPNITVYDEMPHEETVRYIRHADIGIAPYRSEAVPAYLADTSMKLIQYDFFGVPAVCPHAVVGGYASRFGYKPGDGVSVEQAINQALQAPHESARQHLSWSEVTDRILAPAEFDDVRVAP</sequence>
<reference evidence="4" key="1">
    <citation type="journal article" date="2019" name="Int. J. Syst. Evol. Microbiol.">
        <title>The Global Catalogue of Microorganisms (GCM) 10K type strain sequencing project: providing services to taxonomists for standard genome sequencing and annotation.</title>
        <authorList>
            <consortium name="The Broad Institute Genomics Platform"/>
            <consortium name="The Broad Institute Genome Sequencing Center for Infectious Disease"/>
            <person name="Wu L."/>
            <person name="Ma J."/>
        </authorList>
    </citation>
    <scope>NUCLEOTIDE SEQUENCE [LARGE SCALE GENOMIC DNA]</scope>
    <source>
        <strain evidence="4">KCTC 22280</strain>
    </source>
</reference>